<dbReference type="VEuPathDB" id="GiardiaDB:GL50803_0040369"/>
<dbReference type="VEuPathDB" id="GiardiaDB:GL50581_1054"/>
<evidence type="ECO:0008006" key="5">
    <source>
        <dbReference type="Google" id="ProtNLM"/>
    </source>
</evidence>
<dbReference type="VEuPathDB" id="GiardiaDB:QR46_1021"/>
<organism evidence="3 4">
    <name type="scientific">Giardia intestinalis</name>
    <name type="common">Giardia lamblia</name>
    <dbReference type="NCBI Taxonomy" id="5741"/>
    <lineage>
        <taxon>Eukaryota</taxon>
        <taxon>Metamonada</taxon>
        <taxon>Diplomonadida</taxon>
        <taxon>Hexamitidae</taxon>
        <taxon>Giardiinae</taxon>
        <taxon>Giardia</taxon>
    </lineage>
</organism>
<evidence type="ECO:0000256" key="2">
    <source>
        <dbReference type="SAM" id="Phobius"/>
    </source>
</evidence>
<reference evidence="4" key="1">
    <citation type="submission" date="2012-02" db="EMBL/GenBank/DDBJ databases">
        <title>Genome sequencing of Giardia lamblia Genotypes A2 and B isolates (DH and GS) and comparative analysis with the genomes of Genotypes A1 and E (WB and Pig).</title>
        <authorList>
            <person name="Adam R."/>
            <person name="Dahlstrom E."/>
            <person name="Martens C."/>
            <person name="Bruno D."/>
            <person name="Barbian K."/>
            <person name="Porcella S.F."/>
            <person name="Nash T."/>
        </authorList>
    </citation>
    <scope>NUCLEOTIDE SEQUENCE</scope>
    <source>
        <strain evidence="4">GS</strain>
    </source>
</reference>
<dbReference type="VEuPathDB" id="GiardiaDB:DHA2_152129"/>
<protein>
    <recommendedName>
        <fullName evidence="5">Exocyst complex component Sec8</fullName>
    </recommendedName>
</protein>
<dbReference type="OrthoDB" id="10253725at2759"/>
<evidence type="ECO:0000313" key="3">
    <source>
        <dbReference type="EMBL" id="ESU45732.1"/>
    </source>
</evidence>
<sequence length="1414" mass="156525">MSAGRGTIIFWFIVVSFLKFYSFISLIITTWPINMNTGFTQSTIEQPAVQIDTLDAARMLFQRIKGTPGSDRYISPSLEALHASPPFCALKALDSILRTDASLRPQNFVDKTVFKHKPTQDFIEKLQHLSVFISETYGLQVANKVSCFPMMDTLADTLRADTARLEHILRASDDTLAHYLSENYDIKALLHKRKVLNAATSISRSILALKSTTLLIDQLLHKRDLVNAIAIYYLADLAMRTSRTVLVDVDSMREGLKRDHERLSYQLKHQIMALFYGKGAMAGSSSALADLVGSPAATAKQGSPGCNGTPGASGTGSLHSQDTDVLASVPCISNSYNLGLYKMIQNLPFLPLCTFLRSIAARSYQTTDLIQSFIDSLGVLRTFALENNPFFTLTPSQETVIRNSTIDSMPPELYSVLLGQSFLMLYEADIAVGKVSDISSFMRGFLAENVDSRLIDLYHRAEQESNSLDEAANPSSGVDKMSQISSALNLHRADHIVKLRKLIFSPSGGVQVSKLKTVDTTPLKDFAEVTRRFFRRVYFSMINITLFYGSFLVSYNCYLQISNKSSFFDKQRSPLSTAPSVTRALQPSKSRATLLPTTFNLDVMTSVPSMPLRPPIPSPSQTTQPEHVSFKKTLEILFFMLAETHPSSAAEFVDIDLDAPSSGGLSDANMFISSFSANTNQKRLLSASFSSATPNGKLMLIKANEQIPFIDTIFALDTKYPFMGSDHSLKQFLGVVYDAAIRRLAYYCSMVIKASGYAKQSLHVQQQAYGDNLMNSGQDSTHIAMGASASEQGGKVLADTTTSSLFSLSWVRSLSLSSSSTGASKIISSIKPDKWNALFTENYLLSFYYCVIMLTNVIRINPIDEIFAQFFSQLLDIYTSYINTTSNNLFALVSLEDLELGLYTANSRVYGLGVLSTLGNMQQTDESVSGYSTGDVLSESTDVGTSTTGLLRVGSSYSLAHALLGDERITRSDKLEFNAYKLSQHTLRFLNDVTAFSLMSSKYYEASSALILNTICNTFLNMIHMRLHMHYKSLYSYALLFTSAGSSPVGGSTISSYEALLDDYIGSGATSDKIMDLDRALGQHGIEQYASLSSFYSLGTFTVLDEIVDNRQDVEEVSSFMDQTYSVPGSSAISRRSSIAQSFSLHPVSTAARQSRTMEGSEKLARSRTHSRQPSSLQAFEADIERASLNFTLDGHHGTLGGDLKEAGHSSVRYSQRQLDKDAAPEKLPNVVLTDGSMLEHALYCLQGCILVYDYLKRVTPMPPSSDHTYSRFEQTIQKILHFVILEWRLYVSVHIRQGFDEDLSAPPEHVQLGAQCSVSAGYNSFVSSVKELRSLSERLDFKWVMNYDTLLFDHAFYTVERVLTERLDRVSSSVLRNDQASRMMAALQYISTVVTGPVSFRPIFQKLHNLCAG</sequence>
<feature type="region of interest" description="Disordered" evidence="1">
    <location>
        <begin position="1150"/>
        <end position="1176"/>
    </location>
</feature>
<feature type="transmembrane region" description="Helical" evidence="2">
    <location>
        <begin position="6"/>
        <end position="28"/>
    </location>
</feature>
<accession>V6U554</accession>
<proteinExistence type="predicted"/>
<keyword evidence="2" id="KW-0472">Membrane</keyword>
<keyword evidence="2" id="KW-0812">Transmembrane</keyword>
<keyword evidence="2" id="KW-1133">Transmembrane helix</keyword>
<evidence type="ECO:0000313" key="4">
    <source>
        <dbReference type="Proteomes" id="UP000018040"/>
    </source>
</evidence>
<feature type="region of interest" description="Disordered" evidence="1">
    <location>
        <begin position="299"/>
        <end position="319"/>
    </location>
</feature>
<name>V6U554_GIAIN</name>
<evidence type="ECO:0000256" key="1">
    <source>
        <dbReference type="SAM" id="MobiDB-lite"/>
    </source>
</evidence>
<comment type="caution">
    <text evidence="3">The sequence shown here is derived from an EMBL/GenBank/DDBJ whole genome shotgun (WGS) entry which is preliminary data.</text>
</comment>
<dbReference type="EMBL" id="AHHH01000002">
    <property type="protein sequence ID" value="ESU45732.1"/>
    <property type="molecule type" value="Genomic_DNA"/>
</dbReference>
<reference evidence="3 4" key="2">
    <citation type="journal article" date="2013" name="Genome Biol. Evol.">
        <title>Genome sequencing of Giardia lamblia genotypes A2 and B isolates (DH and GS) and comparative analysis with the genomes of genotypes A1 and E (WB and Pig).</title>
        <authorList>
            <person name="Adam R.D."/>
            <person name="Dahlstrom E.W."/>
            <person name="Martens C.A."/>
            <person name="Bruno D.P."/>
            <person name="Barbian K.D."/>
            <person name="Ricklefs S.M."/>
            <person name="Hernandez M.M."/>
            <person name="Narla N.P."/>
            <person name="Patel R.B."/>
            <person name="Porcella S.F."/>
            <person name="Nash T.E."/>
        </authorList>
    </citation>
    <scope>NUCLEOTIDE SEQUENCE [LARGE SCALE GENOMIC DNA]</scope>
    <source>
        <strain evidence="3 4">GS</strain>
    </source>
</reference>
<feature type="compositionally biased region" description="Polar residues" evidence="1">
    <location>
        <begin position="300"/>
        <end position="319"/>
    </location>
</feature>
<dbReference type="Proteomes" id="UP000018040">
    <property type="component" value="Unassembled WGS sequence"/>
</dbReference>
<gene>
    <name evidence="3" type="ORF">GSB_150853</name>
</gene>